<evidence type="ECO:0008006" key="5">
    <source>
        <dbReference type="Google" id="ProtNLM"/>
    </source>
</evidence>
<reference evidence="1" key="3">
    <citation type="journal article" date="2018" name="Nature">
        <title>A major lineage of non-tailed dsDNA viruses as unrecognized killers of marine bacteria.</title>
        <authorList>
            <person name="Kauffman K.M."/>
            <person name="Hussain F.A."/>
            <person name="Yang J."/>
            <person name="Arevalo P."/>
            <person name="Brown J.M."/>
            <person name="Chang W.K."/>
            <person name="VanInsberghe D."/>
            <person name="Elsherbini J."/>
            <person name="Sharma R.S."/>
            <person name="Cutler M.B."/>
            <person name="Kelly L."/>
            <person name="Polz M.F."/>
        </authorList>
    </citation>
    <scope>NUCLEOTIDE SEQUENCE</scope>
    <source>
        <strain evidence="1">10N.222.48.A2</strain>
    </source>
</reference>
<dbReference type="EMBL" id="SYVV01000038">
    <property type="protein sequence ID" value="TKG28876.1"/>
    <property type="molecule type" value="Genomic_DNA"/>
</dbReference>
<dbReference type="Pfam" id="PF11112">
    <property type="entry name" value="PyocinActivator"/>
    <property type="match status" value="1"/>
</dbReference>
<sequence length="95" mass="10830">MNTQYALHAVFGSPVVKLSEISEQYFGMKYATAKGKVSANEFPIPTFRLHEETETNKGTKAPLFVSIDDLAFYIDRKQAEAKREWESVYGKFGHH</sequence>
<dbReference type="Proteomes" id="UP000308018">
    <property type="component" value="Unassembled WGS sequence"/>
</dbReference>
<dbReference type="AlphaFoldDB" id="A0A2N7NFC7"/>
<dbReference type="InterPro" id="IPR020518">
    <property type="entry name" value="Tscrpt_reg_PrtN"/>
</dbReference>
<evidence type="ECO:0000313" key="2">
    <source>
        <dbReference type="EMBL" id="TKG28876.1"/>
    </source>
</evidence>
<evidence type="ECO:0000313" key="4">
    <source>
        <dbReference type="Proteomes" id="UP000308018"/>
    </source>
</evidence>
<dbReference type="RefSeq" id="WP_017109436.1">
    <property type="nucleotide sequence ID" value="NZ_MDBP01000057.1"/>
</dbReference>
<dbReference type="EMBL" id="MDBP01000057">
    <property type="protein sequence ID" value="PMP11903.1"/>
    <property type="molecule type" value="Genomic_DNA"/>
</dbReference>
<organism evidence="1 3">
    <name type="scientific">Vibrio tasmaniensis</name>
    <dbReference type="NCBI Taxonomy" id="212663"/>
    <lineage>
        <taxon>Bacteria</taxon>
        <taxon>Pseudomonadati</taxon>
        <taxon>Pseudomonadota</taxon>
        <taxon>Gammaproteobacteria</taxon>
        <taxon>Vibrionales</taxon>
        <taxon>Vibrionaceae</taxon>
        <taxon>Vibrio</taxon>
    </lineage>
</organism>
<protein>
    <recommendedName>
        <fullName evidence="5">Pyocin activator protein PrtN</fullName>
    </recommendedName>
</protein>
<gene>
    <name evidence="1" type="ORF">BCS92_19355</name>
    <name evidence="2" type="ORF">FC057_20450</name>
</gene>
<dbReference type="GO" id="GO:0006355">
    <property type="term" value="P:regulation of DNA-templated transcription"/>
    <property type="evidence" value="ECO:0007669"/>
    <property type="project" value="InterPro"/>
</dbReference>
<reference evidence="1" key="2">
    <citation type="submission" date="2016-07" db="EMBL/GenBank/DDBJ databases">
        <authorList>
            <person name="Wan K."/>
            <person name="Booth B."/>
            <person name="Spirohn K."/>
            <person name="Hao T."/>
            <person name="Hu Y."/>
            <person name="Calderwood M."/>
            <person name="Hill D."/>
            <person name="Mohr S."/>
            <person name="Vidal M."/>
            <person name="Celniker S."/>
            <person name="Perrimon N."/>
        </authorList>
    </citation>
    <scope>NUCLEOTIDE SEQUENCE</scope>
    <source>
        <strain evidence="1">10N.222.48.A2</strain>
    </source>
</reference>
<proteinExistence type="predicted"/>
<dbReference type="Proteomes" id="UP000235579">
    <property type="component" value="Unassembled WGS sequence"/>
</dbReference>
<reference evidence="2 4" key="4">
    <citation type="submission" date="2019-04" db="EMBL/GenBank/DDBJ databases">
        <title>A reverse ecology approach based on a biological definition of microbial populations.</title>
        <authorList>
            <person name="Arevalo P."/>
            <person name="Vaninsberghe D."/>
            <person name="Elsherbini J."/>
            <person name="Gore J."/>
            <person name="Polz M."/>
        </authorList>
    </citation>
    <scope>NUCLEOTIDE SEQUENCE [LARGE SCALE GENOMIC DNA]</scope>
    <source>
        <strain evidence="2 4">10N.222.45.A8</strain>
    </source>
</reference>
<reference evidence="3" key="1">
    <citation type="submission" date="2016-07" db="EMBL/GenBank/DDBJ databases">
        <title>Nontailed viruses are major unrecognized killers of bacteria in the ocean.</title>
        <authorList>
            <person name="Kauffman K."/>
            <person name="Hussain F."/>
            <person name="Yang J."/>
            <person name="Arevalo P."/>
            <person name="Brown J."/>
            <person name="Cutler M."/>
            <person name="Kelly L."/>
            <person name="Polz M.F."/>
        </authorList>
    </citation>
    <scope>NUCLEOTIDE SEQUENCE [LARGE SCALE GENOMIC DNA]</scope>
    <source>
        <strain evidence="3">10N.222.48.A2</strain>
    </source>
</reference>
<evidence type="ECO:0000313" key="3">
    <source>
        <dbReference type="Proteomes" id="UP000235579"/>
    </source>
</evidence>
<evidence type="ECO:0000313" key="1">
    <source>
        <dbReference type="EMBL" id="PMP11903.1"/>
    </source>
</evidence>
<name>A0A2N7NFC7_9VIBR</name>
<accession>A0A2N7NFC7</accession>
<comment type="caution">
    <text evidence="1">The sequence shown here is derived from an EMBL/GenBank/DDBJ whole genome shotgun (WGS) entry which is preliminary data.</text>
</comment>